<reference evidence="2" key="1">
    <citation type="submission" date="2023-06" db="EMBL/GenBank/DDBJ databases">
        <title>Genome-scale phylogeny and comparative genomics of the fungal order Sordariales.</title>
        <authorList>
            <consortium name="Lawrence Berkeley National Laboratory"/>
            <person name="Hensen N."/>
            <person name="Bonometti L."/>
            <person name="Westerberg I."/>
            <person name="Brannstrom I.O."/>
            <person name="Guillou S."/>
            <person name="Cros-Aarteil S."/>
            <person name="Calhoun S."/>
            <person name="Haridas S."/>
            <person name="Kuo A."/>
            <person name="Mondo S."/>
            <person name="Pangilinan J."/>
            <person name="Riley R."/>
            <person name="Labutti K."/>
            <person name="Andreopoulos B."/>
            <person name="Lipzen A."/>
            <person name="Chen C."/>
            <person name="Yanf M."/>
            <person name="Daum C."/>
            <person name="Ng V."/>
            <person name="Clum A."/>
            <person name="Steindorff A."/>
            <person name="Ohm R."/>
            <person name="Martin F."/>
            <person name="Silar P."/>
            <person name="Natvig D."/>
            <person name="Lalanne C."/>
            <person name="Gautier V."/>
            <person name="Ament-Velasquez S.L."/>
            <person name="Kruys A."/>
            <person name="Hutchinson M.I."/>
            <person name="Powell A.J."/>
            <person name="Barry K."/>
            <person name="Miller A.N."/>
            <person name="Grigoriev I.V."/>
            <person name="Debuchy R."/>
            <person name="Gladieux P."/>
            <person name="Thoren M.H."/>
            <person name="Johannesson H."/>
        </authorList>
    </citation>
    <scope>NUCLEOTIDE SEQUENCE</scope>
    <source>
        <strain evidence="2">CBS 540.89</strain>
    </source>
</reference>
<comment type="caution">
    <text evidence="2">The sequence shown here is derived from an EMBL/GenBank/DDBJ whole genome shotgun (WGS) entry which is preliminary data.</text>
</comment>
<name>A0AA40ANF7_9PEZI</name>
<feature type="region of interest" description="Disordered" evidence="1">
    <location>
        <begin position="23"/>
        <end position="71"/>
    </location>
</feature>
<gene>
    <name evidence="2" type="ORF">B0T21DRAFT_60636</name>
</gene>
<accession>A0AA40ANF7</accession>
<proteinExistence type="predicted"/>
<dbReference type="EMBL" id="JAUKTV010000013">
    <property type="protein sequence ID" value="KAK0719063.1"/>
    <property type="molecule type" value="Genomic_DNA"/>
</dbReference>
<organism evidence="2 3">
    <name type="scientific">Apiosordaria backusii</name>
    <dbReference type="NCBI Taxonomy" id="314023"/>
    <lineage>
        <taxon>Eukaryota</taxon>
        <taxon>Fungi</taxon>
        <taxon>Dikarya</taxon>
        <taxon>Ascomycota</taxon>
        <taxon>Pezizomycotina</taxon>
        <taxon>Sordariomycetes</taxon>
        <taxon>Sordariomycetidae</taxon>
        <taxon>Sordariales</taxon>
        <taxon>Lasiosphaeriaceae</taxon>
        <taxon>Apiosordaria</taxon>
    </lineage>
</organism>
<sequence>MTLMAPMTPDAKDMETLEVYTPIAGSPLKHKNDCDTSRTDSGYASAFRPDSHQSLPATDAEQTNDDERNMTGNEDARTIISAVTEVTLDVARQHIGDVCNDMHQRIHGQVLPGNRKALSQPLPSLIKEFAIRIGYGSSNYLGRRIMLFIYGRHREIAATLGSIIGGNDDDEKPDDNSTINRFQGGMSLEDKMAMWDNAQGDHPQPDVDDRFQGVEDVNDESILTPSERSEYTQAILGSQAYEWLIDSLLRAS</sequence>
<dbReference type="Proteomes" id="UP001172159">
    <property type="component" value="Unassembled WGS sequence"/>
</dbReference>
<protein>
    <submittedName>
        <fullName evidence="2">Uncharacterized protein</fullName>
    </submittedName>
</protein>
<evidence type="ECO:0000256" key="1">
    <source>
        <dbReference type="SAM" id="MobiDB-lite"/>
    </source>
</evidence>
<evidence type="ECO:0000313" key="2">
    <source>
        <dbReference type="EMBL" id="KAK0719063.1"/>
    </source>
</evidence>
<keyword evidence="3" id="KW-1185">Reference proteome</keyword>
<dbReference type="AlphaFoldDB" id="A0AA40ANF7"/>
<evidence type="ECO:0000313" key="3">
    <source>
        <dbReference type="Proteomes" id="UP001172159"/>
    </source>
</evidence>